<feature type="domain" description="Reverse transcriptase" evidence="5">
    <location>
        <begin position="452"/>
        <end position="630"/>
    </location>
</feature>
<dbReference type="CDD" id="cd01647">
    <property type="entry name" value="RT_LTR"/>
    <property type="match status" value="1"/>
</dbReference>
<dbReference type="InterPro" id="IPR043128">
    <property type="entry name" value="Rev_trsase/Diguanyl_cyclase"/>
</dbReference>
<evidence type="ECO:0000256" key="4">
    <source>
        <dbReference type="SAM" id="MobiDB-lite"/>
    </source>
</evidence>
<evidence type="ECO:0000256" key="3">
    <source>
        <dbReference type="ARBA" id="ARBA00022918"/>
    </source>
</evidence>
<dbReference type="InterPro" id="IPR021109">
    <property type="entry name" value="Peptidase_aspartic_dom_sf"/>
</dbReference>
<dbReference type="GO" id="GO:0004519">
    <property type="term" value="F:endonuclease activity"/>
    <property type="evidence" value="ECO:0007669"/>
    <property type="project" value="UniProtKB-KW"/>
</dbReference>
<dbReference type="SUPFAM" id="SSF56672">
    <property type="entry name" value="DNA/RNA polymerases"/>
    <property type="match status" value="1"/>
</dbReference>
<dbReference type="InterPro" id="IPR000477">
    <property type="entry name" value="RT_dom"/>
</dbReference>
<dbReference type="FunFam" id="3.30.70.270:FF:000026">
    <property type="entry name" value="Transposon Ty3-G Gag-Pol polyprotein"/>
    <property type="match status" value="1"/>
</dbReference>
<feature type="region of interest" description="Disordered" evidence="4">
    <location>
        <begin position="193"/>
        <end position="217"/>
    </location>
</feature>
<dbReference type="Gene3D" id="3.30.70.270">
    <property type="match status" value="2"/>
</dbReference>
<keyword evidence="6" id="KW-1185">Reference proteome</keyword>
<dbReference type="InterPro" id="IPR041577">
    <property type="entry name" value="RT_RNaseH_2"/>
</dbReference>
<keyword evidence="3" id="KW-0695">RNA-directed DNA polymerase</keyword>
<feature type="compositionally biased region" description="Basic and acidic residues" evidence="4">
    <location>
        <begin position="194"/>
        <end position="204"/>
    </location>
</feature>
<dbReference type="Pfam" id="PF13650">
    <property type="entry name" value="Asp_protease_2"/>
    <property type="match status" value="1"/>
</dbReference>
<dbReference type="CDD" id="cd09274">
    <property type="entry name" value="RNase_HI_RT_Ty3"/>
    <property type="match status" value="1"/>
</dbReference>
<evidence type="ECO:0000256" key="2">
    <source>
        <dbReference type="ARBA" id="ARBA00022759"/>
    </source>
</evidence>
<dbReference type="Pfam" id="PF17919">
    <property type="entry name" value="RT_RNaseH_2"/>
    <property type="match status" value="1"/>
</dbReference>
<organism evidence="6 7">
    <name type="scientific">Trichuris muris</name>
    <name type="common">Mouse whipworm</name>
    <dbReference type="NCBI Taxonomy" id="70415"/>
    <lineage>
        <taxon>Eukaryota</taxon>
        <taxon>Metazoa</taxon>
        <taxon>Ecdysozoa</taxon>
        <taxon>Nematoda</taxon>
        <taxon>Enoplea</taxon>
        <taxon>Dorylaimia</taxon>
        <taxon>Trichinellida</taxon>
        <taxon>Trichuridae</taxon>
        <taxon>Trichuris</taxon>
    </lineage>
</organism>
<dbReference type="GO" id="GO:0003964">
    <property type="term" value="F:RNA-directed DNA polymerase activity"/>
    <property type="evidence" value="ECO:0007669"/>
    <property type="project" value="UniProtKB-KW"/>
</dbReference>
<reference evidence="7" key="1">
    <citation type="submission" date="2019-12" db="UniProtKB">
        <authorList>
            <consortium name="WormBaseParasite"/>
        </authorList>
    </citation>
    <scope>IDENTIFICATION</scope>
</reference>
<keyword evidence="2" id="KW-0378">Hydrolase</keyword>
<dbReference type="SUPFAM" id="SSF50630">
    <property type="entry name" value="Acid proteases"/>
    <property type="match status" value="1"/>
</dbReference>
<dbReference type="Gene3D" id="3.10.10.10">
    <property type="entry name" value="HIV Type 1 Reverse Transcriptase, subunit A, domain 1"/>
    <property type="match status" value="1"/>
</dbReference>
<dbReference type="AlphaFoldDB" id="A0A5S6Q2K1"/>
<dbReference type="PROSITE" id="PS50878">
    <property type="entry name" value="RT_POL"/>
    <property type="match status" value="1"/>
</dbReference>
<accession>A0A5S6Q2K1</accession>
<proteinExistence type="predicted"/>
<dbReference type="FunFam" id="3.10.20.370:FF:000001">
    <property type="entry name" value="Retrovirus-related Pol polyprotein from transposon 17.6-like protein"/>
    <property type="match status" value="1"/>
</dbReference>
<keyword evidence="1" id="KW-0540">Nuclease</keyword>
<dbReference type="Proteomes" id="UP000046395">
    <property type="component" value="Unassembled WGS sequence"/>
</dbReference>
<sequence length="894" mass="100060">MSHVSHIEEFDVSNPAAWQEYAERLEFYLAANGIRDAQRKLAVLCSACGQKTYSVIRSLTSPEPPSAKSYGEVMRLLEEHFSPKPSEIYSRFQYQRRFQQASEGVAAFVAELRQLAQHCNFGDTLESRLRDLLVCCLRDETLQKQLLTVKDLTLATAIDRALSAEAASVQVAEMRSPMATTELIGVKRLSGARSNRDGHTEINQRRRAPSAAQPRKPCHRCGGPHSPMTCQFRNAACNYCKRTGHIERACWSKRQFNGVKHNVTPVERNTTNCVTFQADEYKINRTACSATKWMTEPVVRVKVKLNGVSIDMEVDSGASFTVLSESVFKRLSSKSQSRLEAFPQLLCDFQGHRVHVLGAASLNVEFGTYSGMLTALIVKGQRSSLLGRNWFKPLGICVTGIHKLERGLIDSLVAEYADLFTMTAEAAKVPPVMLHVDPSVPPIKMSARRIPFALRERVSQEIDKLVRLDILEPVEQTDWTTPIVPIIKDDGIKKDLCQIPAVNDILATLKKGNVFAKLDLAQAYLQLPVNEASARLQTIVTHKGAFMPKRLQFGIASATAIFQKFMDTLLLNLEGVIPYFDDVLIVGENEAGLVSVMKEVFQRLRNAGIRLKREKCVLGAESVTFLGYCIDAQGIHPTEEKVQAIHNAPRPSNKLELQSFLGLLNFYHHFLPNKAEIAEPLHRLLDKGRVWKWTREHERAFEKFKTLISSHSVLVQYDDKLPLTLTCDASPHGIGCVLAHKLPEGTEAPIAFHSRTLTAAERNYAQIDREALSILAGIKKFYNYVYGRPFEVKTDHKPLLGLLDNSVQTSTRMSPRMIRWSIALSAYDYKIVYRPGKQIGNADALSRLPQPGNLTEVPPPLEVLLLESMTDPPITAKQIAEETTKDPVLSQVRD</sequence>
<protein>
    <submittedName>
        <fullName evidence="7">Reverse transcriptase domain-containing protein</fullName>
    </submittedName>
</protein>
<dbReference type="WBParaSite" id="TMUE_0000001450.1">
    <property type="protein sequence ID" value="TMUE_0000001450.1"/>
    <property type="gene ID" value="WBGene00297344"/>
</dbReference>
<dbReference type="PANTHER" id="PTHR37984:SF12">
    <property type="entry name" value="RIBONUCLEASE H"/>
    <property type="match status" value="1"/>
</dbReference>
<evidence type="ECO:0000256" key="1">
    <source>
        <dbReference type="ARBA" id="ARBA00022722"/>
    </source>
</evidence>
<dbReference type="InterPro" id="IPR050951">
    <property type="entry name" value="Retrovirus_Pol_polyprotein"/>
</dbReference>
<dbReference type="InterPro" id="IPR043502">
    <property type="entry name" value="DNA/RNA_pol_sf"/>
</dbReference>
<evidence type="ECO:0000313" key="7">
    <source>
        <dbReference type="WBParaSite" id="TMUE_0000001450.1"/>
    </source>
</evidence>
<keyword evidence="2" id="KW-0255">Endonuclease</keyword>
<dbReference type="Gene3D" id="2.40.70.10">
    <property type="entry name" value="Acid Proteases"/>
    <property type="match status" value="1"/>
</dbReference>
<name>A0A5S6Q2K1_TRIMR</name>
<evidence type="ECO:0000313" key="6">
    <source>
        <dbReference type="Proteomes" id="UP000046395"/>
    </source>
</evidence>
<dbReference type="STRING" id="70415.A0A5S6Q2K1"/>
<keyword evidence="3" id="KW-0548">Nucleotidyltransferase</keyword>
<evidence type="ECO:0000259" key="5">
    <source>
        <dbReference type="PROSITE" id="PS50878"/>
    </source>
</evidence>
<dbReference type="Pfam" id="PF00078">
    <property type="entry name" value="RVT_1"/>
    <property type="match status" value="1"/>
</dbReference>
<keyword evidence="3" id="KW-0808">Transferase</keyword>
<dbReference type="PANTHER" id="PTHR37984">
    <property type="entry name" value="PROTEIN CBG26694"/>
    <property type="match status" value="1"/>
</dbReference>